<name>A0A918H4X4_9ACTN</name>
<reference evidence="1" key="1">
    <citation type="journal article" date="2014" name="Int. J. Syst. Evol. Microbiol.">
        <title>Complete genome sequence of Corynebacterium casei LMG S-19264T (=DSM 44701T), isolated from a smear-ripened cheese.</title>
        <authorList>
            <consortium name="US DOE Joint Genome Institute (JGI-PGF)"/>
            <person name="Walter F."/>
            <person name="Albersmeier A."/>
            <person name="Kalinowski J."/>
            <person name="Ruckert C."/>
        </authorList>
    </citation>
    <scope>NUCLEOTIDE SEQUENCE</scope>
    <source>
        <strain evidence="1">JCM 3172</strain>
    </source>
</reference>
<comment type="caution">
    <text evidence="1">The sequence shown here is derived from an EMBL/GenBank/DDBJ whole genome shotgun (WGS) entry which is preliminary data.</text>
</comment>
<accession>A0A918H4X4</accession>
<protein>
    <submittedName>
        <fullName evidence="1">Uncharacterized protein</fullName>
    </submittedName>
</protein>
<dbReference type="AlphaFoldDB" id="A0A918H4X4"/>
<evidence type="ECO:0000313" key="1">
    <source>
        <dbReference type="EMBL" id="GGT38976.1"/>
    </source>
</evidence>
<proteinExistence type="predicted"/>
<dbReference type="Proteomes" id="UP000619486">
    <property type="component" value="Unassembled WGS sequence"/>
</dbReference>
<dbReference type="RefSeq" id="WP_019888177.1">
    <property type="nucleotide sequence ID" value="NZ_BMQQ01000012.1"/>
</dbReference>
<reference evidence="1" key="2">
    <citation type="submission" date="2020-09" db="EMBL/GenBank/DDBJ databases">
        <authorList>
            <person name="Sun Q."/>
            <person name="Ohkuma M."/>
        </authorList>
    </citation>
    <scope>NUCLEOTIDE SEQUENCE</scope>
    <source>
        <strain evidence="1">JCM 3172</strain>
    </source>
</reference>
<organism evidence="1 2">
    <name type="scientific">Streptomyces purpureus</name>
    <dbReference type="NCBI Taxonomy" id="1951"/>
    <lineage>
        <taxon>Bacteria</taxon>
        <taxon>Bacillati</taxon>
        <taxon>Actinomycetota</taxon>
        <taxon>Actinomycetes</taxon>
        <taxon>Kitasatosporales</taxon>
        <taxon>Streptomycetaceae</taxon>
        <taxon>Streptomyces</taxon>
    </lineage>
</organism>
<keyword evidence="2" id="KW-1185">Reference proteome</keyword>
<sequence length="115" mass="12944">MATYTKPALNPQTFEELIQRLKQDEQERRRAIGIVQSDGVLAFGDEYFALTDKQRDQLVEVTSDSEQAFRWKALISQGLADGIPISIIPTDRESSIDISIHTGDVDIDIHIECPI</sequence>
<dbReference type="EMBL" id="BMQQ01000012">
    <property type="protein sequence ID" value="GGT38976.1"/>
    <property type="molecule type" value="Genomic_DNA"/>
</dbReference>
<gene>
    <name evidence="1" type="ORF">GCM10014713_35980</name>
</gene>
<evidence type="ECO:0000313" key="2">
    <source>
        <dbReference type="Proteomes" id="UP000619486"/>
    </source>
</evidence>